<evidence type="ECO:0000313" key="4">
    <source>
        <dbReference type="Proteomes" id="UP000282084"/>
    </source>
</evidence>
<dbReference type="RefSeq" id="WP_121006363.1">
    <property type="nucleotide sequence ID" value="NZ_RBXO01000001.1"/>
</dbReference>
<dbReference type="GO" id="GO:0017168">
    <property type="term" value="F:5-oxoprolinase (ATP-hydrolyzing) activity"/>
    <property type="evidence" value="ECO:0007669"/>
    <property type="project" value="TreeGrafter"/>
</dbReference>
<organism evidence="3 4">
    <name type="scientific">Saccharothrix australiensis</name>
    <dbReference type="NCBI Taxonomy" id="2072"/>
    <lineage>
        <taxon>Bacteria</taxon>
        <taxon>Bacillati</taxon>
        <taxon>Actinomycetota</taxon>
        <taxon>Actinomycetes</taxon>
        <taxon>Pseudonocardiales</taxon>
        <taxon>Pseudonocardiaceae</taxon>
        <taxon>Saccharothrix</taxon>
    </lineage>
</organism>
<name>A0A495VZH7_9PSEU</name>
<evidence type="ECO:0000259" key="2">
    <source>
        <dbReference type="Pfam" id="PF05378"/>
    </source>
</evidence>
<dbReference type="GO" id="GO:0005829">
    <property type="term" value="C:cytosol"/>
    <property type="evidence" value="ECO:0007669"/>
    <property type="project" value="TreeGrafter"/>
</dbReference>
<feature type="domain" description="Hydantoinase/oxoprolinase N-terminal" evidence="2">
    <location>
        <begin position="5"/>
        <end position="179"/>
    </location>
</feature>
<comment type="caution">
    <text evidence="3">The sequence shown here is derived from an EMBL/GenBank/DDBJ whole genome shotgun (WGS) entry which is preliminary data.</text>
</comment>
<dbReference type="Pfam" id="PF05378">
    <property type="entry name" value="Hydant_A_N"/>
    <property type="match status" value="1"/>
</dbReference>
<dbReference type="OrthoDB" id="9768323at2"/>
<dbReference type="InterPro" id="IPR002821">
    <property type="entry name" value="Hydantoinase_A"/>
</dbReference>
<dbReference type="PANTHER" id="PTHR11365">
    <property type="entry name" value="5-OXOPROLINASE RELATED"/>
    <property type="match status" value="1"/>
</dbReference>
<dbReference type="GO" id="GO:0006749">
    <property type="term" value="P:glutathione metabolic process"/>
    <property type="evidence" value="ECO:0007669"/>
    <property type="project" value="TreeGrafter"/>
</dbReference>
<evidence type="ECO:0000313" key="3">
    <source>
        <dbReference type="EMBL" id="RKT54609.1"/>
    </source>
</evidence>
<sequence length="680" mass="72234">MSRYRVSMDIGGTFTDVVAYDEETGRYRATKSSTTPHDLTEGVFAALTALVPDPSDISFMVHGTTQGLNAFLERRGVKVLLLATAGAGDTYHIARGPRTRLYDLHYRKPEPLLPPRDVVEVGGRFDATGAELVPLDEEAVRAAAKRYAAEGFGAIAVAYLFSYANPAHELRTRQILEEELGGDVTVSLSHQAAKEWREYERTSSAVVEAYTGPVIRRYLARLEESLAERGLRVPLHVMQSSGGILRAASARRSPLQTLLSGPVGGAVGGVALAEALGRPNMICVDMGGTSFDVSLVVDGKPDISPEASLEGLPMLMSVVNIHTIGAGGGSVGWEEAGGLRVGPRSAGAAPGPACYGRGGVEPTVTDANLVLGRIDADWFAGGELDLDVQAAERAVAGLGERLGLGAVAMAEGVCDVANAKMAQAIRTITVSRGIEPREFTLVAFGGAGPMHAVFLARELGIAEVVVPRFPGAFSAWGMLQTEIRKDFVEPYFHVDEDLDRADAARRLAALAEEGLRALADEGVPESGRRVEHAVDVRYVAQEYTLTVPVHGADEPAREDFVEVVAKRFAQLHEARYGHANPGAPIEFVTLRTTAFGDLGRAEAERLAAGAGEFPHRVAPVVFGGEPRDTVVVRRDDLAHGHAFDGPAIVVESTATTVVPPGFTVSIDAIGSLVVRDEEKA</sequence>
<evidence type="ECO:0000259" key="1">
    <source>
        <dbReference type="Pfam" id="PF01968"/>
    </source>
</evidence>
<dbReference type="InterPro" id="IPR008040">
    <property type="entry name" value="Hydant_A_N"/>
</dbReference>
<proteinExistence type="predicted"/>
<dbReference type="PANTHER" id="PTHR11365:SF23">
    <property type="entry name" value="HYPOTHETICAL 5-OXOPROLINASE (EUROFUNG)-RELATED"/>
    <property type="match status" value="1"/>
</dbReference>
<keyword evidence="4" id="KW-1185">Reference proteome</keyword>
<dbReference type="EMBL" id="RBXO01000001">
    <property type="protein sequence ID" value="RKT54609.1"/>
    <property type="molecule type" value="Genomic_DNA"/>
</dbReference>
<reference evidence="3 4" key="1">
    <citation type="submission" date="2018-10" db="EMBL/GenBank/DDBJ databases">
        <title>Sequencing the genomes of 1000 actinobacteria strains.</title>
        <authorList>
            <person name="Klenk H.-P."/>
        </authorList>
    </citation>
    <scope>NUCLEOTIDE SEQUENCE [LARGE SCALE GENOMIC DNA]</scope>
    <source>
        <strain evidence="3 4">DSM 43800</strain>
    </source>
</reference>
<dbReference type="AlphaFoldDB" id="A0A495VZH7"/>
<dbReference type="InterPro" id="IPR043129">
    <property type="entry name" value="ATPase_NBD"/>
</dbReference>
<accession>A0A495VZH7</accession>
<feature type="domain" description="Hydantoinase A/oxoprolinase" evidence="1">
    <location>
        <begin position="201"/>
        <end position="485"/>
    </location>
</feature>
<protein>
    <submittedName>
        <fullName evidence="3">N-methylhydantoinase A</fullName>
    </submittedName>
</protein>
<dbReference type="InterPro" id="IPR045079">
    <property type="entry name" value="Oxoprolinase-like"/>
</dbReference>
<gene>
    <name evidence="3" type="ORF">C8E97_3255</name>
</gene>
<dbReference type="SUPFAM" id="SSF53067">
    <property type="entry name" value="Actin-like ATPase domain"/>
    <property type="match status" value="1"/>
</dbReference>
<dbReference type="Proteomes" id="UP000282084">
    <property type="component" value="Unassembled WGS sequence"/>
</dbReference>
<dbReference type="Pfam" id="PF01968">
    <property type="entry name" value="Hydantoinase_A"/>
    <property type="match status" value="1"/>
</dbReference>